<evidence type="ECO:0000313" key="1">
    <source>
        <dbReference type="EMBL" id="CAB5220722.1"/>
    </source>
</evidence>
<sequence length="73" mass="8515">MKKKAHDDYDPNFLQLKPDNPFVENASVHVIGDKVFIETENESICLSRAQAKLLTNYLHDRIVRPIEEWFGDN</sequence>
<organism evidence="1">
    <name type="scientific">uncultured Caudovirales phage</name>
    <dbReference type="NCBI Taxonomy" id="2100421"/>
    <lineage>
        <taxon>Viruses</taxon>
        <taxon>Duplodnaviria</taxon>
        <taxon>Heunggongvirae</taxon>
        <taxon>Uroviricota</taxon>
        <taxon>Caudoviricetes</taxon>
        <taxon>Peduoviridae</taxon>
        <taxon>Maltschvirus</taxon>
        <taxon>Maltschvirus maltsch</taxon>
    </lineage>
</organism>
<reference evidence="1" key="1">
    <citation type="submission" date="2020-05" db="EMBL/GenBank/DDBJ databases">
        <authorList>
            <person name="Chiriac C."/>
            <person name="Salcher M."/>
            <person name="Ghai R."/>
            <person name="Kavagutti S V."/>
        </authorList>
    </citation>
    <scope>NUCLEOTIDE SEQUENCE</scope>
</reference>
<accession>A0A6J7WVK9</accession>
<protein>
    <submittedName>
        <fullName evidence="1">Uncharacterized protein</fullName>
    </submittedName>
</protein>
<gene>
    <name evidence="1" type="ORF">UFOVP245_18</name>
</gene>
<dbReference type="EMBL" id="LR798287">
    <property type="protein sequence ID" value="CAB5220722.1"/>
    <property type="molecule type" value="Genomic_DNA"/>
</dbReference>
<name>A0A6J7WVK9_9CAUD</name>
<proteinExistence type="predicted"/>